<feature type="binding site" evidence="4">
    <location>
        <begin position="68"/>
        <end position="72"/>
    </location>
    <ligand>
        <name>3'-phosphoadenylyl sulfate</name>
        <dbReference type="ChEBI" id="CHEBI:58339"/>
    </ligand>
</feature>
<feature type="binding site" evidence="4">
    <location>
        <position position="151"/>
    </location>
    <ligand>
        <name>3'-phosphoadenylyl sulfate</name>
        <dbReference type="ChEBI" id="CHEBI:58339"/>
    </ligand>
</feature>
<dbReference type="Proteomes" id="UP001177023">
    <property type="component" value="Unassembled WGS sequence"/>
</dbReference>
<feature type="non-terminal residue" evidence="8">
    <location>
        <position position="1"/>
    </location>
</feature>
<keyword evidence="9" id="KW-1185">Reference proteome</keyword>
<dbReference type="InterPro" id="IPR000863">
    <property type="entry name" value="Sulfotransferase_dom"/>
</dbReference>
<dbReference type="Pfam" id="PF00685">
    <property type="entry name" value="Sulfotransfer_1"/>
    <property type="match status" value="1"/>
</dbReference>
<feature type="domain" description="Sulfotransferase" evidence="7">
    <location>
        <begin position="59"/>
        <end position="248"/>
    </location>
</feature>
<evidence type="ECO:0000256" key="1">
    <source>
        <dbReference type="ARBA" id="ARBA00022679"/>
    </source>
</evidence>
<feature type="signal peptide" evidence="6">
    <location>
        <begin position="1"/>
        <end position="20"/>
    </location>
</feature>
<feature type="binding site" evidence="4">
    <location>
        <position position="159"/>
    </location>
    <ligand>
        <name>3'-phosphoadenylyl sulfate</name>
        <dbReference type="ChEBI" id="CHEBI:58339"/>
    </ligand>
</feature>
<organism evidence="8 9">
    <name type="scientific">Mesorhabditis spiculigera</name>
    <dbReference type="NCBI Taxonomy" id="96644"/>
    <lineage>
        <taxon>Eukaryota</taxon>
        <taxon>Metazoa</taxon>
        <taxon>Ecdysozoa</taxon>
        <taxon>Nematoda</taxon>
        <taxon>Chromadorea</taxon>
        <taxon>Rhabditida</taxon>
        <taxon>Rhabditina</taxon>
        <taxon>Rhabditomorpha</taxon>
        <taxon>Rhabditoidea</taxon>
        <taxon>Rhabditidae</taxon>
        <taxon>Mesorhabditinae</taxon>
        <taxon>Mesorhabditis</taxon>
    </lineage>
</organism>
<feature type="binding site" evidence="4">
    <location>
        <begin position="278"/>
        <end position="282"/>
    </location>
    <ligand>
        <name>3'-phosphoadenylyl sulfate</name>
        <dbReference type="ChEBI" id="CHEBI:58339"/>
    </ligand>
</feature>
<feature type="disulfide bond" evidence="5">
    <location>
        <begin position="262"/>
        <end position="273"/>
    </location>
</feature>
<dbReference type="InterPro" id="IPR037359">
    <property type="entry name" value="NST/OST"/>
</dbReference>
<proteinExistence type="predicted"/>
<dbReference type="GO" id="GO:0008467">
    <property type="term" value="F:[heparan sulfate]-glucosamine 3-sulfotransferase activity"/>
    <property type="evidence" value="ECO:0007669"/>
    <property type="project" value="TreeGrafter"/>
</dbReference>
<evidence type="ECO:0000313" key="8">
    <source>
        <dbReference type="EMBL" id="CAJ0569984.1"/>
    </source>
</evidence>
<keyword evidence="1" id="KW-0808">Transferase</keyword>
<evidence type="ECO:0000256" key="2">
    <source>
        <dbReference type="ARBA" id="ARBA00023180"/>
    </source>
</evidence>
<protein>
    <recommendedName>
        <fullName evidence="7">Sulfotransferase domain-containing protein</fullName>
    </recommendedName>
</protein>
<dbReference type="PANTHER" id="PTHR10605">
    <property type="entry name" value="HEPARAN SULFATE SULFOTRANSFERASE"/>
    <property type="match status" value="1"/>
</dbReference>
<keyword evidence="5" id="KW-1015">Disulfide bond</keyword>
<accession>A0AA36CJ18</accession>
<dbReference type="PANTHER" id="PTHR10605:SF65">
    <property type="entry name" value="GH20068P"/>
    <property type="match status" value="1"/>
</dbReference>
<keyword evidence="6" id="KW-0732">Signal</keyword>
<evidence type="ECO:0000256" key="5">
    <source>
        <dbReference type="PIRSR" id="PIRSR637359-3"/>
    </source>
</evidence>
<dbReference type="SUPFAM" id="SSF52540">
    <property type="entry name" value="P-loop containing nucleoside triphosphate hydrolases"/>
    <property type="match status" value="1"/>
</dbReference>
<evidence type="ECO:0000256" key="6">
    <source>
        <dbReference type="SAM" id="SignalP"/>
    </source>
</evidence>
<evidence type="ECO:0000256" key="3">
    <source>
        <dbReference type="PIRSR" id="PIRSR637359-1"/>
    </source>
</evidence>
<sequence>MPRCALHLFIYLCAVLSILALVQISLISYGSPDPDRYEVHDGEKPNDNLHFELKKHRLPKCLIIGARKGGTRALVDSLALHPMIKAARREVHFFDRNDTFVRGIDWYKEQMPLSFAHEVTIEKTPAYFPSLVCPRRVYEMDPKMKILLILREPVVRTISDFTQVYYNRLELGKSLPQFEDVIFQNGTNRLATNYKPLRNSLYEIHLRNWLKYFPLSQIHVVDGDKFAMEPLPELRAIEKFLGLPSQIEAASLVWDPHKGFFCFRRSAGRAVHCLGDSKGRAHRPVSPATREKMRIQLLPYNSKLFELLGRRFRW</sequence>
<dbReference type="AlphaFoldDB" id="A0AA36CJ18"/>
<evidence type="ECO:0000256" key="4">
    <source>
        <dbReference type="PIRSR" id="PIRSR637359-2"/>
    </source>
</evidence>
<comment type="caution">
    <text evidence="8">The sequence shown here is derived from an EMBL/GenBank/DDBJ whole genome shotgun (WGS) entry which is preliminary data.</text>
</comment>
<feature type="chain" id="PRO_5041451770" description="Sulfotransferase domain-containing protein" evidence="6">
    <location>
        <begin position="21"/>
        <end position="314"/>
    </location>
</feature>
<feature type="active site" description="For sulfotransferase activity" evidence="3">
    <location>
        <position position="68"/>
    </location>
</feature>
<evidence type="ECO:0000313" key="9">
    <source>
        <dbReference type="Proteomes" id="UP001177023"/>
    </source>
</evidence>
<dbReference type="InterPro" id="IPR027417">
    <property type="entry name" value="P-loop_NTPase"/>
</dbReference>
<name>A0AA36CJ18_9BILA</name>
<reference evidence="8" key="1">
    <citation type="submission" date="2023-06" db="EMBL/GenBank/DDBJ databases">
        <authorList>
            <person name="Delattre M."/>
        </authorList>
    </citation>
    <scope>NUCLEOTIDE SEQUENCE</scope>
    <source>
        <strain evidence="8">AF72</strain>
    </source>
</reference>
<evidence type="ECO:0000259" key="7">
    <source>
        <dbReference type="Pfam" id="PF00685"/>
    </source>
</evidence>
<keyword evidence="2" id="KW-0325">Glycoprotein</keyword>
<gene>
    <name evidence="8" type="ORF">MSPICULIGERA_LOCUS8438</name>
</gene>
<dbReference type="EMBL" id="CATQJA010002206">
    <property type="protein sequence ID" value="CAJ0569984.1"/>
    <property type="molecule type" value="Genomic_DNA"/>
</dbReference>
<dbReference type="Gene3D" id="3.40.50.300">
    <property type="entry name" value="P-loop containing nucleotide triphosphate hydrolases"/>
    <property type="match status" value="1"/>
</dbReference>